<evidence type="ECO:0000256" key="1">
    <source>
        <dbReference type="ARBA" id="ARBA00001913"/>
    </source>
</evidence>
<evidence type="ECO:0000256" key="7">
    <source>
        <dbReference type="ARBA" id="ARBA00023026"/>
    </source>
</evidence>
<dbReference type="InterPro" id="IPR050557">
    <property type="entry name" value="RTX_toxin/Mannuronan_C5-epim"/>
</dbReference>
<dbReference type="InterPro" id="IPR013858">
    <property type="entry name" value="Peptidase_M10B_C"/>
</dbReference>
<dbReference type="Gene3D" id="2.160.20.160">
    <property type="match status" value="2"/>
</dbReference>
<dbReference type="GO" id="GO:0016020">
    <property type="term" value="C:membrane"/>
    <property type="evidence" value="ECO:0007669"/>
    <property type="project" value="UniProtKB-SubCell"/>
</dbReference>
<keyword evidence="6" id="KW-0677">Repeat</keyword>
<dbReference type="RefSeq" id="WP_168772938.1">
    <property type="nucleotide sequence ID" value="NZ_JAABNR010000001.1"/>
</dbReference>
<keyword evidence="8" id="KW-0472">Membrane</keyword>
<comment type="cofactor">
    <cofactor evidence="1">
        <name>Ca(2+)</name>
        <dbReference type="ChEBI" id="CHEBI:29108"/>
    </cofactor>
</comment>
<evidence type="ECO:0000256" key="5">
    <source>
        <dbReference type="ARBA" id="ARBA00022656"/>
    </source>
</evidence>
<accession>A0AAE4Y7T7</accession>
<dbReference type="Pfam" id="PF08548">
    <property type="entry name" value="Peptidase_M10_C"/>
    <property type="match status" value="1"/>
</dbReference>
<reference evidence="10" key="1">
    <citation type="submission" date="2020-01" db="EMBL/GenBank/DDBJ databases">
        <authorList>
            <person name="Chen W.-M."/>
        </authorList>
    </citation>
    <scope>NUCLEOTIDE SEQUENCE</scope>
    <source>
        <strain evidence="10">CYK-10</strain>
    </source>
</reference>
<dbReference type="InterPro" id="IPR001343">
    <property type="entry name" value="Hemolysn_Ca-bd"/>
</dbReference>
<keyword evidence="7" id="KW-0843">Virulence</keyword>
<dbReference type="PANTHER" id="PTHR38340">
    <property type="entry name" value="S-LAYER PROTEIN"/>
    <property type="match status" value="1"/>
</dbReference>
<evidence type="ECO:0000256" key="6">
    <source>
        <dbReference type="ARBA" id="ARBA00022737"/>
    </source>
</evidence>
<evidence type="ECO:0000313" key="11">
    <source>
        <dbReference type="Proteomes" id="UP001193501"/>
    </source>
</evidence>
<feature type="domain" description="Peptidase M10 serralysin C-terminal" evidence="9">
    <location>
        <begin position="472"/>
        <end position="568"/>
    </location>
</feature>
<dbReference type="AlphaFoldDB" id="A0AAE4Y7T7"/>
<dbReference type="InterPro" id="IPR018511">
    <property type="entry name" value="Hemolysin-typ_Ca-bd_CS"/>
</dbReference>
<dbReference type="PROSITE" id="PS00330">
    <property type="entry name" value="HEMOLYSIN_CALCIUM"/>
    <property type="match status" value="3"/>
</dbReference>
<evidence type="ECO:0000256" key="2">
    <source>
        <dbReference type="ARBA" id="ARBA00004370"/>
    </source>
</evidence>
<dbReference type="InterPro" id="IPR011049">
    <property type="entry name" value="Serralysin-like_metalloprot_C"/>
</dbReference>
<dbReference type="PRINTS" id="PR01488">
    <property type="entry name" value="RTXTOXINA"/>
</dbReference>
<proteinExistence type="predicted"/>
<organism evidence="10 11">
    <name type="scientific">Stagnihabitans tardus</name>
    <dbReference type="NCBI Taxonomy" id="2699202"/>
    <lineage>
        <taxon>Bacteria</taxon>
        <taxon>Pseudomonadati</taxon>
        <taxon>Pseudomonadota</taxon>
        <taxon>Alphaproteobacteria</taxon>
        <taxon>Rhodobacterales</taxon>
        <taxon>Paracoccaceae</taxon>
        <taxon>Stagnihabitans</taxon>
    </lineage>
</organism>
<keyword evidence="5" id="KW-0800">Toxin</keyword>
<comment type="caution">
    <text evidence="10">The sequence shown here is derived from an EMBL/GenBank/DDBJ whole genome shotgun (WGS) entry which is preliminary data.</text>
</comment>
<dbReference type="EMBL" id="JAABNR010000001">
    <property type="protein sequence ID" value="NBZ86138.1"/>
    <property type="molecule type" value="Genomic_DNA"/>
</dbReference>
<dbReference type="Gene3D" id="2.150.10.10">
    <property type="entry name" value="Serralysin-like metalloprotease, C-terminal"/>
    <property type="match status" value="1"/>
</dbReference>
<dbReference type="GO" id="GO:0005615">
    <property type="term" value="C:extracellular space"/>
    <property type="evidence" value="ECO:0007669"/>
    <property type="project" value="InterPro"/>
</dbReference>
<dbReference type="GO" id="GO:0090729">
    <property type="term" value="F:toxin activity"/>
    <property type="evidence" value="ECO:0007669"/>
    <property type="project" value="UniProtKB-KW"/>
</dbReference>
<evidence type="ECO:0000259" key="9">
    <source>
        <dbReference type="Pfam" id="PF08548"/>
    </source>
</evidence>
<evidence type="ECO:0000256" key="8">
    <source>
        <dbReference type="ARBA" id="ARBA00023136"/>
    </source>
</evidence>
<evidence type="ECO:0000313" key="10">
    <source>
        <dbReference type="EMBL" id="NBZ86138.1"/>
    </source>
</evidence>
<dbReference type="SUPFAM" id="SSF51120">
    <property type="entry name" value="beta-Roll"/>
    <property type="match status" value="2"/>
</dbReference>
<evidence type="ECO:0000256" key="3">
    <source>
        <dbReference type="ARBA" id="ARBA00004613"/>
    </source>
</evidence>
<dbReference type="PANTHER" id="PTHR38340:SF1">
    <property type="entry name" value="S-LAYER PROTEIN"/>
    <property type="match status" value="1"/>
</dbReference>
<dbReference type="InterPro" id="IPR003995">
    <property type="entry name" value="RTX_toxin_determinant-A"/>
</dbReference>
<dbReference type="Pfam" id="PF00353">
    <property type="entry name" value="HemolysinCabind"/>
    <property type="match status" value="4"/>
</dbReference>
<dbReference type="Proteomes" id="UP001193501">
    <property type="component" value="Unassembled WGS sequence"/>
</dbReference>
<comment type="subcellular location">
    <subcellularLocation>
        <location evidence="2">Membrane</location>
    </subcellularLocation>
    <subcellularLocation>
        <location evidence="3">Secreted</location>
    </subcellularLocation>
</comment>
<evidence type="ECO:0000256" key="4">
    <source>
        <dbReference type="ARBA" id="ARBA00022525"/>
    </source>
</evidence>
<gene>
    <name evidence="10" type="ORF">GV832_00965</name>
</gene>
<dbReference type="GO" id="GO:0005509">
    <property type="term" value="F:calcium ion binding"/>
    <property type="evidence" value="ECO:0007669"/>
    <property type="project" value="InterPro"/>
</dbReference>
<keyword evidence="4" id="KW-0964">Secreted</keyword>
<name>A0AAE4Y7T7_9RHOB</name>
<dbReference type="PRINTS" id="PR00313">
    <property type="entry name" value="CABNDNGRPT"/>
</dbReference>
<sequence length="581" mass="60120">MATVTLTAGSDLYPGAGGNAGSDSILGLGGRDTIAGGLGLDTVRGGQGDDVLSDTVAFLGAGVVSGRVFGDDGDDRITVTGVLSPTGQRGLAELFGGNGRNWFTVSGCDFHVNGEETRGDGFDTLELTVSQVKLVSGFWDLDGAKATIIGIEKVILHGTSAADVLFLYQGYASHDALYLIDGGDGADSLRGGYREDTLYGGDGADTLDGFDGADLLYGGAGGDLFRLPGTEDDTIYGGAGDDRVEMPGTSFRPDSPWTFFLDGGAGTDVLAIGRIVTELRVVRGTDGLTVTYGGKDFLAKGFEVLELGAGSGDRLTLGAESDKVTFWGQSVTANLAGGNDVADLLLAYDFTDPATGPIFVDGGQGFDKVTLDGLFSADKQGITLTSTAMDLSFTWGPGRTGQLKGFEQLTITGSRLGDHLDFSNYFGGVASFQQSNIATDNDWIKGARNNDFLGAGAGNDTVDGFIGNDSIRGGQGADLLTGGQGLDVFVFDAVNHSTATAFDTITDFTQGQDRLDFHTMRPVLSFIGTGAFTAANQVRASAHDGAVWIEVNTIGTSGAEMVIKLAGLTDASLITAIDFLF</sequence>
<protein>
    <recommendedName>
        <fullName evidence="9">Peptidase M10 serralysin C-terminal domain-containing protein</fullName>
    </recommendedName>
</protein>
<keyword evidence="11" id="KW-1185">Reference proteome</keyword>